<comment type="caution">
    <text evidence="1">The sequence shown here is derived from an EMBL/GenBank/DDBJ whole genome shotgun (WGS) entry which is preliminary data.</text>
</comment>
<evidence type="ECO:0000313" key="2">
    <source>
        <dbReference type="Proteomes" id="UP000789901"/>
    </source>
</evidence>
<organism evidence="1 2">
    <name type="scientific">Gigaspora margarita</name>
    <dbReference type="NCBI Taxonomy" id="4874"/>
    <lineage>
        <taxon>Eukaryota</taxon>
        <taxon>Fungi</taxon>
        <taxon>Fungi incertae sedis</taxon>
        <taxon>Mucoromycota</taxon>
        <taxon>Glomeromycotina</taxon>
        <taxon>Glomeromycetes</taxon>
        <taxon>Diversisporales</taxon>
        <taxon>Gigasporaceae</taxon>
        <taxon>Gigaspora</taxon>
    </lineage>
</organism>
<accession>A0ABN7VPT9</accession>
<gene>
    <name evidence="1" type="ORF">GMARGA_LOCUS21268</name>
</gene>
<protein>
    <submittedName>
        <fullName evidence="1">40765_t:CDS:1</fullName>
    </submittedName>
</protein>
<sequence length="286" mass="33660">MSGKRYKTTQVAKLEDPLNDIRNLFEFEHSHQSGIGVKQNEFKVPNDNQISIPTNLFYYINNSELRKVNMSALVKDCDDHKNKFQTLIYHPKPVEVGYTNATWDPRYCNYSDNNMVKDRKTKTKVESIAVQSKVMEYEGQKNNVSREDLDSMYRFWVQKVENIRNKALVMELKEHIKDVPLHGLINETPENPRRLCRQEWISEGKSAKPSQYKDGKRKYIPERLKTINNVATSYHQKIPEDIMLIIFLVSRVFILSNLGDCGKKKVVIEMYKKKKKVFHSNHMDRK</sequence>
<dbReference type="Proteomes" id="UP000789901">
    <property type="component" value="Unassembled WGS sequence"/>
</dbReference>
<evidence type="ECO:0000313" key="1">
    <source>
        <dbReference type="EMBL" id="CAG8791206.1"/>
    </source>
</evidence>
<dbReference type="EMBL" id="CAJVQB010019453">
    <property type="protein sequence ID" value="CAG8791206.1"/>
    <property type="molecule type" value="Genomic_DNA"/>
</dbReference>
<reference evidence="1 2" key="1">
    <citation type="submission" date="2021-06" db="EMBL/GenBank/DDBJ databases">
        <authorList>
            <person name="Kallberg Y."/>
            <person name="Tangrot J."/>
            <person name="Rosling A."/>
        </authorList>
    </citation>
    <scope>NUCLEOTIDE SEQUENCE [LARGE SCALE GENOMIC DNA]</scope>
    <source>
        <strain evidence="1 2">120-4 pot B 10/14</strain>
    </source>
</reference>
<name>A0ABN7VPT9_GIGMA</name>
<proteinExistence type="predicted"/>
<keyword evidence="2" id="KW-1185">Reference proteome</keyword>